<evidence type="ECO:0000256" key="1">
    <source>
        <dbReference type="ARBA" id="ARBA00008645"/>
    </source>
</evidence>
<dbReference type="InterPro" id="IPR000073">
    <property type="entry name" value="AB_hydrolase_1"/>
</dbReference>
<organism evidence="3 4">
    <name type="scientific">Rhizobium metallidurans</name>
    <dbReference type="NCBI Taxonomy" id="1265931"/>
    <lineage>
        <taxon>Bacteria</taxon>
        <taxon>Pseudomonadati</taxon>
        <taxon>Pseudomonadota</taxon>
        <taxon>Alphaproteobacteria</taxon>
        <taxon>Hyphomicrobiales</taxon>
        <taxon>Rhizobiaceae</taxon>
        <taxon>Rhizobium/Agrobacterium group</taxon>
        <taxon>Rhizobium</taxon>
    </lineage>
</organism>
<feature type="domain" description="AB hydrolase-1" evidence="2">
    <location>
        <begin position="34"/>
        <end position="272"/>
    </location>
</feature>
<dbReference type="SUPFAM" id="SSF53474">
    <property type="entry name" value="alpha/beta-Hydrolases"/>
    <property type="match status" value="1"/>
</dbReference>
<dbReference type="Gene3D" id="3.40.50.1820">
    <property type="entry name" value="alpha/beta hydrolase"/>
    <property type="match status" value="1"/>
</dbReference>
<sequence>MISHMRKNYRKSMTQPDPHDKYAVKTFGSASNPMVFAHGLGCNQTMWKDVAPAFQGTHQIVMFDLMGFGDSNTSCFSYERYQSLEDYADDFIEVVEETCSEPAVFVGHSVSAMIGVLAACKRPDLFRNLILIGPSACYLNDGENYLGGFEKQDIEGLIDAMQSNYLGWAGQMAPAIMGNSERPELTDTLRESFCRTNPEIARHFAALTFWSDNRSDLAKACTPALVLQCAEDVIAPVEVGKYVADQMPNATFVQLKATGHCPHVSHPAEVIQEIERYVGSANSHL</sequence>
<protein>
    <submittedName>
        <fullName evidence="3">Sigma-B regulation protein RsbQ</fullName>
    </submittedName>
</protein>
<keyword evidence="4" id="KW-1185">Reference proteome</keyword>
<dbReference type="Proteomes" id="UP000582090">
    <property type="component" value="Unassembled WGS sequence"/>
</dbReference>
<dbReference type="InterPro" id="IPR029058">
    <property type="entry name" value="AB_hydrolase_fold"/>
</dbReference>
<dbReference type="AlphaFoldDB" id="A0A7W6CY94"/>
<reference evidence="3 4" key="1">
    <citation type="submission" date="2020-08" db="EMBL/GenBank/DDBJ databases">
        <title>Genomic Encyclopedia of Type Strains, Phase IV (KMG-IV): sequencing the most valuable type-strain genomes for metagenomic binning, comparative biology and taxonomic classification.</title>
        <authorList>
            <person name="Goeker M."/>
        </authorList>
    </citation>
    <scope>NUCLEOTIDE SEQUENCE [LARGE SCALE GENOMIC DNA]</scope>
    <source>
        <strain evidence="3 4">DSM 26575</strain>
    </source>
</reference>
<dbReference type="Pfam" id="PF12697">
    <property type="entry name" value="Abhydrolase_6"/>
    <property type="match status" value="1"/>
</dbReference>
<dbReference type="RefSeq" id="WP_425503795.1">
    <property type="nucleotide sequence ID" value="NZ_JACIDW010000012.1"/>
</dbReference>
<comment type="caution">
    <text evidence="3">The sequence shown here is derived from an EMBL/GenBank/DDBJ whole genome shotgun (WGS) entry which is preliminary data.</text>
</comment>
<accession>A0A7W6CY94</accession>
<evidence type="ECO:0000313" key="4">
    <source>
        <dbReference type="Proteomes" id="UP000582090"/>
    </source>
</evidence>
<dbReference type="EMBL" id="JACIDW010000012">
    <property type="protein sequence ID" value="MBB3965915.1"/>
    <property type="molecule type" value="Genomic_DNA"/>
</dbReference>
<name>A0A7W6CY94_9HYPH</name>
<comment type="similarity">
    <text evidence="1">Belongs to the AB hydrolase superfamily.</text>
</comment>
<dbReference type="PRINTS" id="PR00111">
    <property type="entry name" value="ABHYDROLASE"/>
</dbReference>
<dbReference type="PANTHER" id="PTHR43039">
    <property type="entry name" value="ESTERASE-RELATED"/>
    <property type="match status" value="1"/>
</dbReference>
<evidence type="ECO:0000259" key="2">
    <source>
        <dbReference type="Pfam" id="PF12697"/>
    </source>
</evidence>
<gene>
    <name evidence="3" type="ORF">GGQ67_003594</name>
</gene>
<proteinExistence type="inferred from homology"/>
<evidence type="ECO:0000313" key="3">
    <source>
        <dbReference type="EMBL" id="MBB3965915.1"/>
    </source>
</evidence>